<keyword evidence="3 6" id="KW-0518">Myosin</keyword>
<dbReference type="EMBL" id="JAODUP010001352">
    <property type="protein sequence ID" value="KAK2140441.1"/>
    <property type="molecule type" value="Genomic_DNA"/>
</dbReference>
<dbReference type="PROSITE" id="PS51456">
    <property type="entry name" value="MYOSIN_MOTOR"/>
    <property type="match status" value="1"/>
</dbReference>
<evidence type="ECO:0000256" key="4">
    <source>
        <dbReference type="ARBA" id="ARBA00023175"/>
    </source>
</evidence>
<dbReference type="Gene3D" id="1.10.10.820">
    <property type="match status" value="1"/>
</dbReference>
<dbReference type="Gene3D" id="1.20.58.530">
    <property type="match status" value="1"/>
</dbReference>
<dbReference type="GO" id="GO:0007015">
    <property type="term" value="P:actin filament organization"/>
    <property type="evidence" value="ECO:0007669"/>
    <property type="project" value="TreeGrafter"/>
</dbReference>
<evidence type="ECO:0000313" key="10">
    <source>
        <dbReference type="Proteomes" id="UP001208570"/>
    </source>
</evidence>
<evidence type="ECO:0000256" key="1">
    <source>
        <dbReference type="ARBA" id="ARBA00022741"/>
    </source>
</evidence>
<dbReference type="Gene3D" id="1.20.5.4820">
    <property type="match status" value="1"/>
</dbReference>
<name>A0AAD9MQW0_9ANNE</name>
<keyword evidence="2 6" id="KW-0067">ATP-binding</keyword>
<protein>
    <recommendedName>
        <fullName evidence="8">Myosin motor domain-containing protein</fullName>
    </recommendedName>
</protein>
<evidence type="ECO:0000256" key="5">
    <source>
        <dbReference type="ARBA" id="ARBA00023203"/>
    </source>
</evidence>
<dbReference type="GO" id="GO:0003774">
    <property type="term" value="F:cytoskeletal motor activity"/>
    <property type="evidence" value="ECO:0007669"/>
    <property type="project" value="UniProtKB-UniRule"/>
</dbReference>
<keyword evidence="5 6" id="KW-0009">Actin-binding</keyword>
<evidence type="ECO:0000256" key="6">
    <source>
        <dbReference type="PROSITE-ProRule" id="PRU00782"/>
    </source>
</evidence>
<dbReference type="Gene3D" id="1.20.120.720">
    <property type="entry name" value="Myosin VI head, motor domain, U50 subdomain"/>
    <property type="match status" value="1"/>
</dbReference>
<dbReference type="InterPro" id="IPR036961">
    <property type="entry name" value="Kinesin_motor_dom_sf"/>
</dbReference>
<dbReference type="AlphaFoldDB" id="A0AAD9MQW0"/>
<dbReference type="PRINTS" id="PR00193">
    <property type="entry name" value="MYOSINHEAVY"/>
</dbReference>
<dbReference type="GO" id="GO:0051015">
    <property type="term" value="F:actin filament binding"/>
    <property type="evidence" value="ECO:0007669"/>
    <property type="project" value="TreeGrafter"/>
</dbReference>
<keyword evidence="1 6" id="KW-0547">Nucleotide-binding</keyword>
<sequence length="981" mass="111926">MMPISTLTPDQPPLVVMSAIQRSISAPSLSKHYLVNKYFSDIEKNFKPLRPPPKNVDVTNIQLTPGQEVIYGGSKVNHWSHDYVPSQWSTMSNAKRCTMLDDLVNLSGPTTEDALLRTLQARFYKEQYYTSVGSVLVFLNPCSVEPSHEALKQDHSGSDVKLFRFLDHSLQKLAETCCPQAIVLSGHSGSGKTFTSMLLLQELFDRTNGRNSAIYQYVNAGLTVLQKLTSAMNEHCQNSSRMCRVTSCEERESNFVIFYEMLMGLSMQEKEEYDLMGCDINSFDCLSGSQHMSLDRRKLMESFKRWKACLTVLGIPQGDIIKILVTVLLLSNISFEDTSSLKLRVNGETVLQTVSALLQVPLHTLYKGLTSKSCQSRGQVYMTSLDAARANNNLKLLAQSLYSRTVAAIVKRANNSHRCISSQIDNNSPGLLSRKGPGRLSNGSSSHKRSPSGSRGSSHMHTRQLPGDNFLAILDMFGFEKLENNTLEQLCINLSSETLQHFYNTFVFKTTEESYIEEGIQADMDIHYYENAPIVELLSSQKTGVLSLLEAECALHNYSADTYLQKIRIQHAKDKQFKECSSQVGCFIISHFAGPVTYRAQSLMEKNKQMISDDIVWLFSRSNCSFGFVTHLFTQELKQMQDNGSAPKGHSYKLTAHYNFSQDTCFDRSRSCVSQDFHIHLDCLLKTLVQTEPHFIRCLKTNSGQRRNVFEREVILQQVRTYQILETLHLMTAGFPHRLRYKAFNARYRLLHPDLIHNRIKTRGDNCYAESKQILELLATLDDQPQINTQWALGKKNIFLSESMLQLLERFREEKRCQCATKIQAAWRCHRYVKAWPVLKRQLQLLKRHSSRGSRKLASVQPRSRTLSAGNLQFTVSPEKRALRNSFTDLRFEQNKPPDVPMRRRYTIQGNRKISYPQMRVMRENYSEPGRFSLSEGQEVKVLGASKRKGYLDVEYNNMVIMVPFQLTELLTKKNQVVANV</sequence>
<accession>A0AAD9MQW0</accession>
<feature type="region of interest" description="Disordered" evidence="7">
    <location>
        <begin position="420"/>
        <end position="463"/>
    </location>
</feature>
<evidence type="ECO:0000256" key="7">
    <source>
        <dbReference type="SAM" id="MobiDB-lite"/>
    </source>
</evidence>
<dbReference type="Proteomes" id="UP001208570">
    <property type="component" value="Unassembled WGS sequence"/>
</dbReference>
<reference evidence="9" key="1">
    <citation type="journal article" date="2023" name="Mol. Biol. Evol.">
        <title>Third-Generation Sequencing Reveals the Adaptive Role of the Epigenome in Three Deep-Sea Polychaetes.</title>
        <authorList>
            <person name="Perez M."/>
            <person name="Aroh O."/>
            <person name="Sun Y."/>
            <person name="Lan Y."/>
            <person name="Juniper S.K."/>
            <person name="Young C.R."/>
            <person name="Angers B."/>
            <person name="Qian P.Y."/>
        </authorList>
    </citation>
    <scope>NUCLEOTIDE SEQUENCE</scope>
    <source>
        <strain evidence="9">P08H-3</strain>
    </source>
</reference>
<dbReference type="GO" id="GO:0016020">
    <property type="term" value="C:membrane"/>
    <property type="evidence" value="ECO:0007669"/>
    <property type="project" value="TreeGrafter"/>
</dbReference>
<dbReference type="PANTHER" id="PTHR13140:SF498">
    <property type="entry name" value="DACHS, ISOFORM E"/>
    <property type="match status" value="1"/>
</dbReference>
<comment type="similarity">
    <text evidence="6">Belongs to the TRAFAC class myosin-kinesin ATPase superfamily. Myosin family.</text>
</comment>
<dbReference type="InterPro" id="IPR001609">
    <property type="entry name" value="Myosin_head_motor_dom-like"/>
</dbReference>
<dbReference type="Gene3D" id="3.40.850.10">
    <property type="entry name" value="Kinesin motor domain"/>
    <property type="match status" value="2"/>
</dbReference>
<dbReference type="SUPFAM" id="SSF52540">
    <property type="entry name" value="P-loop containing nucleoside triphosphate hydrolases"/>
    <property type="match status" value="1"/>
</dbReference>
<comment type="caution">
    <text evidence="9">The sequence shown here is derived from an EMBL/GenBank/DDBJ whole genome shotgun (WGS) entry which is preliminary data.</text>
</comment>
<evidence type="ECO:0000259" key="8">
    <source>
        <dbReference type="PROSITE" id="PS51456"/>
    </source>
</evidence>
<dbReference type="PANTHER" id="PTHR13140">
    <property type="entry name" value="MYOSIN"/>
    <property type="match status" value="1"/>
</dbReference>
<keyword evidence="10" id="KW-1185">Reference proteome</keyword>
<dbReference type="GO" id="GO:0005737">
    <property type="term" value="C:cytoplasm"/>
    <property type="evidence" value="ECO:0007669"/>
    <property type="project" value="TreeGrafter"/>
</dbReference>
<proteinExistence type="inferred from homology"/>
<gene>
    <name evidence="9" type="ORF">LSH36_1352g00024</name>
</gene>
<dbReference type="GO" id="GO:0016459">
    <property type="term" value="C:myosin complex"/>
    <property type="evidence" value="ECO:0007669"/>
    <property type="project" value="UniProtKB-KW"/>
</dbReference>
<evidence type="ECO:0000313" key="9">
    <source>
        <dbReference type="EMBL" id="KAK2140441.1"/>
    </source>
</evidence>
<feature type="compositionally biased region" description="Polar residues" evidence="7">
    <location>
        <begin position="420"/>
        <end position="430"/>
    </location>
</feature>
<dbReference type="Pfam" id="PF00063">
    <property type="entry name" value="Myosin_head"/>
    <property type="match status" value="3"/>
</dbReference>
<dbReference type="GO" id="GO:0005524">
    <property type="term" value="F:ATP binding"/>
    <property type="evidence" value="ECO:0007669"/>
    <property type="project" value="UniProtKB-UniRule"/>
</dbReference>
<feature type="region of interest" description="Actin-binding" evidence="6">
    <location>
        <begin position="681"/>
        <end position="703"/>
    </location>
</feature>
<dbReference type="InterPro" id="IPR027417">
    <property type="entry name" value="P-loop_NTPase"/>
</dbReference>
<organism evidence="9 10">
    <name type="scientific">Paralvinella palmiformis</name>
    <dbReference type="NCBI Taxonomy" id="53620"/>
    <lineage>
        <taxon>Eukaryota</taxon>
        <taxon>Metazoa</taxon>
        <taxon>Spiralia</taxon>
        <taxon>Lophotrochozoa</taxon>
        <taxon>Annelida</taxon>
        <taxon>Polychaeta</taxon>
        <taxon>Sedentaria</taxon>
        <taxon>Canalipalpata</taxon>
        <taxon>Terebellida</taxon>
        <taxon>Terebelliformia</taxon>
        <taxon>Alvinellidae</taxon>
        <taxon>Paralvinella</taxon>
    </lineage>
</organism>
<feature type="compositionally biased region" description="Low complexity" evidence="7">
    <location>
        <begin position="441"/>
        <end position="459"/>
    </location>
</feature>
<evidence type="ECO:0000256" key="3">
    <source>
        <dbReference type="ARBA" id="ARBA00023123"/>
    </source>
</evidence>
<evidence type="ECO:0000256" key="2">
    <source>
        <dbReference type="ARBA" id="ARBA00022840"/>
    </source>
</evidence>
<dbReference type="SMART" id="SM00242">
    <property type="entry name" value="MYSc"/>
    <property type="match status" value="1"/>
</dbReference>
<keyword evidence="4 6" id="KW-0505">Motor protein</keyword>
<feature type="domain" description="Myosin motor" evidence="8">
    <location>
        <begin position="99"/>
        <end position="813"/>
    </location>
</feature>
<feature type="binding site" evidence="6">
    <location>
        <begin position="186"/>
        <end position="193"/>
    </location>
    <ligand>
        <name>ATP</name>
        <dbReference type="ChEBI" id="CHEBI:30616"/>
    </ligand>
</feature>